<gene>
    <name evidence="5" type="primary">LOC116955337</name>
</gene>
<evidence type="ECO:0000313" key="4">
    <source>
        <dbReference type="Proteomes" id="UP001318040"/>
    </source>
</evidence>
<organism evidence="4 5">
    <name type="scientific">Petromyzon marinus</name>
    <name type="common">Sea lamprey</name>
    <dbReference type="NCBI Taxonomy" id="7757"/>
    <lineage>
        <taxon>Eukaryota</taxon>
        <taxon>Metazoa</taxon>
        <taxon>Chordata</taxon>
        <taxon>Craniata</taxon>
        <taxon>Vertebrata</taxon>
        <taxon>Cyclostomata</taxon>
        <taxon>Hyperoartia</taxon>
        <taxon>Petromyzontiformes</taxon>
        <taxon>Petromyzontidae</taxon>
        <taxon>Petromyzon</taxon>
    </lineage>
</organism>
<dbReference type="AlphaFoldDB" id="A0AAJ7XFB6"/>
<dbReference type="RefSeq" id="XP_032832250.1">
    <property type="nucleotide sequence ID" value="XM_032976359.1"/>
</dbReference>
<evidence type="ECO:0000256" key="1">
    <source>
        <dbReference type="ARBA" id="ARBA00009884"/>
    </source>
</evidence>
<dbReference type="FunFam" id="3.40.50.2060:FF:000001">
    <property type="entry name" value="syntaxin-binding protein 1 isoform X2"/>
    <property type="match status" value="1"/>
</dbReference>
<dbReference type="InterPro" id="IPR027482">
    <property type="entry name" value="Sec1-like_dom2"/>
</dbReference>
<keyword evidence="3" id="KW-0653">Protein transport</keyword>
<evidence type="ECO:0000256" key="2">
    <source>
        <dbReference type="ARBA" id="ARBA00022448"/>
    </source>
</evidence>
<dbReference type="InterPro" id="IPR043154">
    <property type="entry name" value="Sec-1-like_dom1"/>
</dbReference>
<dbReference type="Gene3D" id="3.90.830.10">
    <property type="entry name" value="Syntaxin Binding Protein 1, Chain A, domain 2"/>
    <property type="match status" value="1"/>
</dbReference>
<dbReference type="GO" id="GO:0019905">
    <property type="term" value="F:syntaxin binding"/>
    <property type="evidence" value="ECO:0007669"/>
    <property type="project" value="UniProtKB-ARBA"/>
</dbReference>
<keyword evidence="2" id="KW-0813">Transport</keyword>
<name>A0AAJ7XFB6_PETMA</name>
<protein>
    <submittedName>
        <fullName evidence="5">Syntaxin-binding protein 1-like</fullName>
    </submittedName>
</protein>
<reference evidence="5" key="1">
    <citation type="submission" date="2025-08" db="UniProtKB">
        <authorList>
            <consortium name="RefSeq"/>
        </authorList>
    </citation>
    <scope>IDENTIFICATION</scope>
    <source>
        <tissue evidence="5">Sperm</tissue>
    </source>
</reference>
<accession>A0AAJ7XFB6</accession>
<dbReference type="InterPro" id="IPR036045">
    <property type="entry name" value="Sec1-like_sf"/>
</dbReference>
<dbReference type="GO" id="GO:0016192">
    <property type="term" value="P:vesicle-mediated transport"/>
    <property type="evidence" value="ECO:0007669"/>
    <property type="project" value="InterPro"/>
</dbReference>
<keyword evidence="4" id="KW-1185">Reference proteome</keyword>
<dbReference type="Pfam" id="PF00995">
    <property type="entry name" value="Sec1"/>
    <property type="match status" value="1"/>
</dbReference>
<dbReference type="GeneID" id="116955337"/>
<dbReference type="FunFam" id="3.90.830.10:FF:000001">
    <property type="entry name" value="syntaxin-binding protein 1 isoform X2"/>
    <property type="match status" value="1"/>
</dbReference>
<dbReference type="Gene3D" id="1.25.40.60">
    <property type="match status" value="1"/>
</dbReference>
<dbReference type="InterPro" id="IPR001619">
    <property type="entry name" value="Sec1-like"/>
</dbReference>
<dbReference type="Proteomes" id="UP001318040">
    <property type="component" value="Chromosome 59"/>
</dbReference>
<dbReference type="InterPro" id="IPR043127">
    <property type="entry name" value="Sec-1-like_dom3a"/>
</dbReference>
<sequence>MAPQRGLKAVVGEKIMTEVIKKVKKRGEWKVLVVDHLSMRMLSACCRMTDIMSEGITIVEDLHKVRETLPTLEAVYLITPTEKSVSVLIDDFMDAMNYRYRAAHVFFTDACPDALFNKLVKSKCSKAVKTLQEINIAFLPYESQVFLLDFVEATQVVYSPHRASERNRAMERMAEQIATLCTTLKEYPAVRYRGEFPPNGLLAQLVQDKLNAYKADDPTMGEGPDKARSQLLIVDRGVDLVSPLVHELTFQAMAYDLLPVENDVYKYETTGQGETKTKEVPLDEDDELWASLRHKHIAEVSQEVTRSLKEFSTNKKMASSGEKTTIRDLSQMLKKMPQYQKELSKYSTHLHLAEDCMRMYQEGADKLCRVEQDLATGLDAEGEKVKDPMRITVPILLDENVSTLDKIRVICLYVLLKNGITDENLQRLIDHAKIPSEDADIITALAHYGVPVIAETSARRKKQPDRKERVGEKTYQLSRWVPVIKDIMEDAIDDKLDVKLWPYISTRPMTSGGSGAVSSRYGHWHESRGASEYRSGPRLIVFFVGGVGLSETRSAFEVSQGGTKWEVIVGSTHLLTPQRFLSDLRHPDFRQGSRVSFGGAGAPDS</sequence>
<comment type="similarity">
    <text evidence="1">Belongs to the STXBP/unc-18/SEC1 family.</text>
</comment>
<dbReference type="KEGG" id="pmrn:116955337"/>
<evidence type="ECO:0000256" key="3">
    <source>
        <dbReference type="ARBA" id="ARBA00022927"/>
    </source>
</evidence>
<dbReference type="SUPFAM" id="SSF56815">
    <property type="entry name" value="Sec1/munc18-like (SM) proteins"/>
    <property type="match status" value="1"/>
</dbReference>
<dbReference type="PANTHER" id="PTHR11679">
    <property type="entry name" value="VESICLE PROTEIN SORTING-ASSOCIATED"/>
    <property type="match status" value="1"/>
</dbReference>
<proteinExistence type="inferred from homology"/>
<dbReference type="GO" id="GO:0015031">
    <property type="term" value="P:protein transport"/>
    <property type="evidence" value="ECO:0007669"/>
    <property type="project" value="UniProtKB-KW"/>
</dbReference>
<dbReference type="Gene3D" id="3.40.50.2060">
    <property type="match status" value="1"/>
</dbReference>
<dbReference type="PIRSF" id="PIRSF005715">
    <property type="entry name" value="VPS45_Sec1"/>
    <property type="match status" value="1"/>
</dbReference>
<dbReference type="Gene3D" id="3.40.50.1910">
    <property type="match status" value="1"/>
</dbReference>
<evidence type="ECO:0000313" key="5">
    <source>
        <dbReference type="RefSeq" id="XP_032832250.1"/>
    </source>
</evidence>